<dbReference type="PROSITE" id="PS51257">
    <property type="entry name" value="PROKAR_LIPOPROTEIN"/>
    <property type="match status" value="1"/>
</dbReference>
<dbReference type="OrthoDB" id="750652at2"/>
<protein>
    <submittedName>
        <fullName evidence="1">Uncharacterized protein</fullName>
    </submittedName>
</protein>
<organism evidence="1 2">
    <name type="scientific">Pedobacter paludis</name>
    <dbReference type="NCBI Taxonomy" id="2203212"/>
    <lineage>
        <taxon>Bacteria</taxon>
        <taxon>Pseudomonadati</taxon>
        <taxon>Bacteroidota</taxon>
        <taxon>Sphingobacteriia</taxon>
        <taxon>Sphingobacteriales</taxon>
        <taxon>Sphingobacteriaceae</taxon>
        <taxon>Pedobacter</taxon>
    </lineage>
</organism>
<evidence type="ECO:0000313" key="1">
    <source>
        <dbReference type="EMBL" id="PWS31598.1"/>
    </source>
</evidence>
<comment type="caution">
    <text evidence="1">The sequence shown here is derived from an EMBL/GenBank/DDBJ whole genome shotgun (WGS) entry which is preliminary data.</text>
</comment>
<evidence type="ECO:0000313" key="2">
    <source>
        <dbReference type="Proteomes" id="UP000245391"/>
    </source>
</evidence>
<dbReference type="AlphaFoldDB" id="A0A317F2A3"/>
<gene>
    <name evidence="1" type="ORF">DF947_13500</name>
</gene>
<dbReference type="Proteomes" id="UP000245391">
    <property type="component" value="Unassembled WGS sequence"/>
</dbReference>
<accession>A0A317F2A3</accession>
<reference evidence="2" key="1">
    <citation type="submission" date="2018-05" db="EMBL/GenBank/DDBJ databases">
        <title>Pedobacter paludis sp. nov., isolated from wetland soil.</title>
        <authorList>
            <person name="Zhang Y."/>
        </authorList>
    </citation>
    <scope>NUCLEOTIDE SEQUENCE [LARGE SCALE GENOMIC DNA]</scope>
    <source>
        <strain evidence="2">R-8</strain>
    </source>
</reference>
<dbReference type="EMBL" id="QGNY01000004">
    <property type="protein sequence ID" value="PWS31598.1"/>
    <property type="molecule type" value="Genomic_DNA"/>
</dbReference>
<keyword evidence="2" id="KW-1185">Reference proteome</keyword>
<sequence>MKTTLLALFLSITLLACKPGSQEKTLVPRALTADESFNEFPKSKDEILTIVKTDSGKVDLSAIQFKDTTISIKKDPKPLANKFSEARYLNSQKTAVLVQVADGSGLVSPFYIILLKNGKLDVIDLDKSSNGKNDRNVTKGLEEISRTSFIINNDFLITSVNGNVYPIKRQVPEERIQGKFFMYSSDRKTLVFLTATSLYQVNYQTGETLNLPVDASLLNQPETLVGNIQQGYSWVKNERGTSFLLKNPDEDRVVDIKEFKH</sequence>
<dbReference type="RefSeq" id="WP_109930560.1">
    <property type="nucleotide sequence ID" value="NZ_QGNY01000004.1"/>
</dbReference>
<proteinExistence type="predicted"/>
<name>A0A317F2A3_9SPHI</name>